<name>A0A3L6ZTE7_9MICO</name>
<feature type="region of interest" description="Disordered" evidence="5">
    <location>
        <begin position="280"/>
        <end position="318"/>
    </location>
</feature>
<sequence>MTTPTARPFRRAIHHIGAELTTVVTPRRLLHTAKTAVAATIAWFLGHLVPGELGEYAYYAPLGTLIAMVPTVAVSVRASVQTLVGVVIGVLVAWALLLTGSGGWITVPLAVGIGTLIAGLPRLGPGRDYIPIAALFVVVIGASDADAFSLGYISQMALGAAVGVAINMLVPPPLETKEAGDALALLREDVGRCLRLFADSLDPKEDMHDDSSWTRLLNDVDRRSAAAVRSLAELHESRKGNIRARREPGQTTSSDQMLLSLQRIIRQLYEFADLFLEREETNSERADAPPDDEALARGSASAHADETAKTADTAGGDALGSTTVRRAVAETCTAAAELLEGWNPATGLAPDGAFDAAREALHRLEKVTSEDAGRSTFDREQLAVVVHTTRAVIAELAARLDP</sequence>
<evidence type="ECO:0000256" key="2">
    <source>
        <dbReference type="ARBA" id="ARBA00022692"/>
    </source>
</evidence>
<evidence type="ECO:0000256" key="4">
    <source>
        <dbReference type="ARBA" id="ARBA00023136"/>
    </source>
</evidence>
<protein>
    <recommendedName>
        <fullName evidence="7">Integral membrane bound transporter domain-containing protein</fullName>
    </recommendedName>
</protein>
<dbReference type="Proteomes" id="UP000275395">
    <property type="component" value="Unassembled WGS sequence"/>
</dbReference>
<evidence type="ECO:0000256" key="3">
    <source>
        <dbReference type="ARBA" id="ARBA00022989"/>
    </source>
</evidence>
<feature type="domain" description="Integral membrane bound transporter" evidence="7">
    <location>
        <begin position="38"/>
        <end position="166"/>
    </location>
</feature>
<comment type="caution">
    <text evidence="8">The sequence shown here is derived from an EMBL/GenBank/DDBJ whole genome shotgun (WGS) entry which is preliminary data.</text>
</comment>
<reference evidence="8 9" key="1">
    <citation type="submission" date="2018-10" db="EMBL/GenBank/DDBJ databases">
        <authorList>
            <person name="Li J."/>
        </authorList>
    </citation>
    <scope>NUCLEOTIDE SEQUENCE [LARGE SCALE GENOMIC DNA]</scope>
    <source>
        <strain evidence="8 9">JCM 30549</strain>
    </source>
</reference>
<dbReference type="GO" id="GO:0016020">
    <property type="term" value="C:membrane"/>
    <property type="evidence" value="ECO:0007669"/>
    <property type="project" value="UniProtKB-SubCell"/>
</dbReference>
<keyword evidence="3 6" id="KW-1133">Transmembrane helix</keyword>
<gene>
    <name evidence="8" type="ORF">D9V30_02045</name>
</gene>
<dbReference type="AlphaFoldDB" id="A0A3L6ZTE7"/>
<feature type="transmembrane region" description="Helical" evidence="6">
    <location>
        <begin position="80"/>
        <end position="97"/>
    </location>
</feature>
<organism evidence="8 9">
    <name type="scientific">Mycetocola reblochoni</name>
    <dbReference type="NCBI Taxonomy" id="331618"/>
    <lineage>
        <taxon>Bacteria</taxon>
        <taxon>Bacillati</taxon>
        <taxon>Actinomycetota</taxon>
        <taxon>Actinomycetes</taxon>
        <taxon>Micrococcales</taxon>
        <taxon>Microbacteriaceae</taxon>
        <taxon>Mycetocola</taxon>
    </lineage>
</organism>
<evidence type="ECO:0000259" key="7">
    <source>
        <dbReference type="Pfam" id="PF13515"/>
    </source>
</evidence>
<proteinExistence type="predicted"/>
<keyword evidence="4 6" id="KW-0472">Membrane</keyword>
<comment type="subcellular location">
    <subcellularLocation>
        <location evidence="1">Membrane</location>
        <topology evidence="1">Multi-pass membrane protein</topology>
    </subcellularLocation>
</comment>
<evidence type="ECO:0000313" key="9">
    <source>
        <dbReference type="Proteomes" id="UP000275395"/>
    </source>
</evidence>
<dbReference type="Pfam" id="PF13515">
    <property type="entry name" value="FUSC_2"/>
    <property type="match status" value="1"/>
</dbReference>
<dbReference type="InterPro" id="IPR049453">
    <property type="entry name" value="Memb_transporter_dom"/>
</dbReference>
<accession>A0A3L6ZTE7</accession>
<dbReference type="EMBL" id="RCUW01000001">
    <property type="protein sequence ID" value="RLP71216.1"/>
    <property type="molecule type" value="Genomic_DNA"/>
</dbReference>
<feature type="transmembrane region" description="Helical" evidence="6">
    <location>
        <begin position="56"/>
        <end position="73"/>
    </location>
</feature>
<evidence type="ECO:0000256" key="6">
    <source>
        <dbReference type="SAM" id="Phobius"/>
    </source>
</evidence>
<dbReference type="RefSeq" id="WP_087136548.1">
    <property type="nucleotide sequence ID" value="NZ_JBQDRQ010000004.1"/>
</dbReference>
<evidence type="ECO:0000313" key="8">
    <source>
        <dbReference type="EMBL" id="RLP71216.1"/>
    </source>
</evidence>
<evidence type="ECO:0000256" key="1">
    <source>
        <dbReference type="ARBA" id="ARBA00004141"/>
    </source>
</evidence>
<keyword evidence="2 6" id="KW-0812">Transmembrane</keyword>
<evidence type="ECO:0000256" key="5">
    <source>
        <dbReference type="SAM" id="MobiDB-lite"/>
    </source>
</evidence>